<dbReference type="SUPFAM" id="SSF55961">
    <property type="entry name" value="Bet v1-like"/>
    <property type="match status" value="1"/>
</dbReference>
<sequence length="167" mass="19468">MKKFMPILMMLLSTSFAFSQNAKSEKKFSNSIELSDTQENVWNVITDFDTFKYWDEKIIDVRCPEELKKNQSCQAIMSDGQLFDVEIVDIVENESYTLRYKLSSGNIYIKRGLVPGEPLQYTETVWYKGISKKTFEKYKGADYAQLLSNRITNFKKYLESRNQGTGK</sequence>
<dbReference type="InterPro" id="IPR023393">
    <property type="entry name" value="START-like_dom_sf"/>
</dbReference>
<dbReference type="RefSeq" id="WP_168552660.1">
    <property type="nucleotide sequence ID" value="NZ_JAAWWL010000002.1"/>
</dbReference>
<feature type="signal peptide" evidence="1">
    <location>
        <begin position="1"/>
        <end position="19"/>
    </location>
</feature>
<dbReference type="Proteomes" id="UP000718451">
    <property type="component" value="Unassembled WGS sequence"/>
</dbReference>
<evidence type="ECO:0000256" key="1">
    <source>
        <dbReference type="SAM" id="SignalP"/>
    </source>
</evidence>
<organism evidence="2 3">
    <name type="scientific">Croceivirga thetidis</name>
    <dbReference type="NCBI Taxonomy" id="2721623"/>
    <lineage>
        <taxon>Bacteria</taxon>
        <taxon>Pseudomonadati</taxon>
        <taxon>Bacteroidota</taxon>
        <taxon>Flavobacteriia</taxon>
        <taxon>Flavobacteriales</taxon>
        <taxon>Flavobacteriaceae</taxon>
        <taxon>Croceivirga</taxon>
    </lineage>
</organism>
<keyword evidence="1" id="KW-0732">Signal</keyword>
<keyword evidence="3" id="KW-1185">Reference proteome</keyword>
<comment type="caution">
    <text evidence="2">The sequence shown here is derived from an EMBL/GenBank/DDBJ whole genome shotgun (WGS) entry which is preliminary data.</text>
</comment>
<proteinExistence type="predicted"/>
<dbReference type="EMBL" id="JAAWWL010000002">
    <property type="protein sequence ID" value="NKI32461.1"/>
    <property type="molecule type" value="Genomic_DNA"/>
</dbReference>
<evidence type="ECO:0000313" key="2">
    <source>
        <dbReference type="EMBL" id="NKI32461.1"/>
    </source>
</evidence>
<feature type="chain" id="PRO_5046954359" description="SRPBCC family protein" evidence="1">
    <location>
        <begin position="20"/>
        <end position="167"/>
    </location>
</feature>
<name>A0ABX1GRB4_9FLAO</name>
<evidence type="ECO:0000313" key="3">
    <source>
        <dbReference type="Proteomes" id="UP000718451"/>
    </source>
</evidence>
<protein>
    <recommendedName>
        <fullName evidence="4">SRPBCC family protein</fullName>
    </recommendedName>
</protein>
<reference evidence="2 3" key="1">
    <citation type="submission" date="2020-04" db="EMBL/GenBank/DDBJ databases">
        <authorList>
            <person name="Yoon J."/>
        </authorList>
    </citation>
    <scope>NUCLEOTIDE SEQUENCE [LARGE SCALE GENOMIC DNA]</scope>
    <source>
        <strain evidence="2 3">DJ-13</strain>
    </source>
</reference>
<evidence type="ECO:0008006" key="4">
    <source>
        <dbReference type="Google" id="ProtNLM"/>
    </source>
</evidence>
<accession>A0ABX1GRB4</accession>
<dbReference type="Gene3D" id="3.30.530.20">
    <property type="match status" value="1"/>
</dbReference>
<gene>
    <name evidence="2" type="ORF">HCU67_10935</name>
</gene>